<dbReference type="AlphaFoldDB" id="A0A9J6P8K8"/>
<protein>
    <submittedName>
        <fullName evidence="1">HEAT repeat domain-containing protein</fullName>
    </submittedName>
</protein>
<name>A0A9J6P8K8_9CLOT</name>
<organism evidence="1 2">
    <name type="scientific">Oceanirhabdus seepicola</name>
    <dbReference type="NCBI Taxonomy" id="2828781"/>
    <lineage>
        <taxon>Bacteria</taxon>
        <taxon>Bacillati</taxon>
        <taxon>Bacillota</taxon>
        <taxon>Clostridia</taxon>
        <taxon>Eubacteriales</taxon>
        <taxon>Clostridiaceae</taxon>
        <taxon>Oceanirhabdus</taxon>
    </lineage>
</organism>
<dbReference type="EMBL" id="JAGSOJ010000006">
    <property type="protein sequence ID" value="MCM1992532.1"/>
    <property type="molecule type" value="Genomic_DNA"/>
</dbReference>
<dbReference type="Pfam" id="PF13646">
    <property type="entry name" value="HEAT_2"/>
    <property type="match status" value="1"/>
</dbReference>
<evidence type="ECO:0000313" key="1">
    <source>
        <dbReference type="EMBL" id="MCM1992532.1"/>
    </source>
</evidence>
<reference evidence="1" key="1">
    <citation type="journal article" date="2021" name="mSystems">
        <title>Bacteria and Archaea Synergistically Convert Glycine Betaine to Biogenic Methane in the Formosa Cold Seep of the South China Sea.</title>
        <authorList>
            <person name="Li L."/>
            <person name="Zhang W."/>
            <person name="Zhang S."/>
            <person name="Song L."/>
            <person name="Sun Q."/>
            <person name="Zhang H."/>
            <person name="Xiang H."/>
            <person name="Dong X."/>
        </authorList>
    </citation>
    <scope>NUCLEOTIDE SEQUENCE</scope>
    <source>
        <strain evidence="1">ZWT</strain>
    </source>
</reference>
<keyword evidence="2" id="KW-1185">Reference proteome</keyword>
<accession>A0A9J6P8K8</accession>
<dbReference type="Gene3D" id="1.25.10.10">
    <property type="entry name" value="Leucine-rich Repeat Variant"/>
    <property type="match status" value="1"/>
</dbReference>
<evidence type="ECO:0000313" key="2">
    <source>
        <dbReference type="Proteomes" id="UP001056429"/>
    </source>
</evidence>
<reference evidence="1" key="2">
    <citation type="submission" date="2021-04" db="EMBL/GenBank/DDBJ databases">
        <authorList>
            <person name="Dong X."/>
        </authorList>
    </citation>
    <scope>NUCLEOTIDE SEQUENCE</scope>
    <source>
        <strain evidence="1">ZWT</strain>
    </source>
</reference>
<sequence>MEKNLWENFDKLSDEEITFQLYNEGKSVDLISRIRNMEKSLVQKQLIDFKMKNRYIARIKSSEDIFKIFANANKRDKLNVLSSLDDTNKADLIKYIKGNYTSLNYTDKTTAAWIIGELSAFECRDVLLKASVHKAISVRRMAISAMGKLEDISMKSALIRALNDENDQVVLYAINALKKLKCSEAKEKVVLLKGKRKDYIDRAIDGFIEEVGVE</sequence>
<dbReference type="SUPFAM" id="SSF48371">
    <property type="entry name" value="ARM repeat"/>
    <property type="match status" value="1"/>
</dbReference>
<dbReference type="RefSeq" id="WP_250861695.1">
    <property type="nucleotide sequence ID" value="NZ_JAGSOJ010000006.1"/>
</dbReference>
<dbReference type="Proteomes" id="UP001056429">
    <property type="component" value="Unassembled WGS sequence"/>
</dbReference>
<dbReference type="InterPro" id="IPR016024">
    <property type="entry name" value="ARM-type_fold"/>
</dbReference>
<comment type="caution">
    <text evidence="1">The sequence shown here is derived from an EMBL/GenBank/DDBJ whole genome shotgun (WGS) entry which is preliminary data.</text>
</comment>
<dbReference type="InterPro" id="IPR011989">
    <property type="entry name" value="ARM-like"/>
</dbReference>
<proteinExistence type="predicted"/>
<gene>
    <name evidence="1" type="ORF">KDK92_22690</name>
</gene>